<evidence type="ECO:0000256" key="2">
    <source>
        <dbReference type="ARBA" id="ARBA00022670"/>
    </source>
</evidence>
<keyword evidence="11" id="KW-1185">Reference proteome</keyword>
<evidence type="ECO:0000256" key="7">
    <source>
        <dbReference type="SAM" id="MobiDB-lite"/>
    </source>
</evidence>
<dbReference type="InterPro" id="IPR015500">
    <property type="entry name" value="Peptidase_S8_subtilisin-rel"/>
</dbReference>
<dbReference type="Gene3D" id="2.60.40.10">
    <property type="entry name" value="Immunoglobulins"/>
    <property type="match status" value="2"/>
</dbReference>
<dbReference type="PIRSF" id="PIRSF037901">
    <property type="entry name" value="Subtilisin_rel_Nmul_A1891"/>
    <property type="match status" value="1"/>
</dbReference>
<dbReference type="InterPro" id="IPR000209">
    <property type="entry name" value="Peptidase_S8/S53_dom"/>
</dbReference>
<evidence type="ECO:0000313" key="11">
    <source>
        <dbReference type="Proteomes" id="UP000471640"/>
    </source>
</evidence>
<dbReference type="Gene3D" id="3.40.50.200">
    <property type="entry name" value="Peptidase S8/S53 domain"/>
    <property type="match status" value="1"/>
</dbReference>
<dbReference type="Pfam" id="PF17957">
    <property type="entry name" value="Big_7"/>
    <property type="match status" value="2"/>
</dbReference>
<comment type="similarity">
    <text evidence="1 5 6">Belongs to the peptidase S8 family.</text>
</comment>
<feature type="compositionally biased region" description="Polar residues" evidence="7">
    <location>
        <begin position="549"/>
        <end position="559"/>
    </location>
</feature>
<dbReference type="PROSITE" id="PS00136">
    <property type="entry name" value="SUBTILASE_ASP"/>
    <property type="match status" value="1"/>
</dbReference>
<feature type="domain" description="Fervidolysin-like N-terminal prodomain" evidence="9">
    <location>
        <begin position="4"/>
        <end position="80"/>
    </location>
</feature>
<dbReference type="InterPro" id="IPR023828">
    <property type="entry name" value="Peptidase_S8_Ser-AS"/>
</dbReference>
<feature type="active site" description="Charge relay system" evidence="5">
    <location>
        <position position="310"/>
    </location>
</feature>
<dbReference type="PRINTS" id="PR00723">
    <property type="entry name" value="SUBTILISIN"/>
</dbReference>
<dbReference type="InterPro" id="IPR036852">
    <property type="entry name" value="Peptidase_S8/S53_dom_sf"/>
</dbReference>
<dbReference type="PROSITE" id="PS51892">
    <property type="entry name" value="SUBTILASE"/>
    <property type="match status" value="1"/>
</dbReference>
<dbReference type="GO" id="GO:0004252">
    <property type="term" value="F:serine-type endopeptidase activity"/>
    <property type="evidence" value="ECO:0007669"/>
    <property type="project" value="UniProtKB-UniRule"/>
</dbReference>
<keyword evidence="4 5" id="KW-0720">Serine protease</keyword>
<dbReference type="Pfam" id="PF00082">
    <property type="entry name" value="Peptidase_S8"/>
    <property type="match status" value="1"/>
</dbReference>
<dbReference type="InterPro" id="IPR022398">
    <property type="entry name" value="Peptidase_S8_His-AS"/>
</dbReference>
<dbReference type="InterPro" id="IPR023827">
    <property type="entry name" value="Peptidase_S8_Asp-AS"/>
</dbReference>
<evidence type="ECO:0000259" key="9">
    <source>
        <dbReference type="Pfam" id="PF22148"/>
    </source>
</evidence>
<dbReference type="InterPro" id="IPR013783">
    <property type="entry name" value="Ig-like_fold"/>
</dbReference>
<dbReference type="AlphaFoldDB" id="A0A6P1DWY0"/>
<organism evidence="10 11">
    <name type="scientific">Thiorhodococcus mannitoliphagus</name>
    <dbReference type="NCBI Taxonomy" id="329406"/>
    <lineage>
        <taxon>Bacteria</taxon>
        <taxon>Pseudomonadati</taxon>
        <taxon>Pseudomonadota</taxon>
        <taxon>Gammaproteobacteria</taxon>
        <taxon>Chromatiales</taxon>
        <taxon>Chromatiaceae</taxon>
        <taxon>Thiorhodococcus</taxon>
    </lineage>
</organism>
<dbReference type="GO" id="GO:0006508">
    <property type="term" value="P:proteolysis"/>
    <property type="evidence" value="ECO:0007669"/>
    <property type="project" value="UniProtKB-KW"/>
</dbReference>
<evidence type="ECO:0000256" key="4">
    <source>
        <dbReference type="ARBA" id="ARBA00022825"/>
    </source>
</evidence>
<dbReference type="Proteomes" id="UP000471640">
    <property type="component" value="Unassembled WGS sequence"/>
</dbReference>
<dbReference type="Pfam" id="PF22148">
    <property type="entry name" value="Fervidolysin_NPro-like"/>
    <property type="match status" value="1"/>
</dbReference>
<dbReference type="SUPFAM" id="SSF52743">
    <property type="entry name" value="Subtilisin-like"/>
    <property type="match status" value="1"/>
</dbReference>
<feature type="active site" description="Charge relay system" evidence="5">
    <location>
        <position position="125"/>
    </location>
</feature>
<evidence type="ECO:0000256" key="1">
    <source>
        <dbReference type="ARBA" id="ARBA00011073"/>
    </source>
</evidence>
<reference evidence="11" key="1">
    <citation type="journal article" date="2020" name="Microbiol. Resour. Announc.">
        <title>Draft Genome Sequences of Thiorhodococcus mannitoliphagus and Thiorhodococcus minor, Purple Sulfur Photosynthetic Bacteria in the Gammaproteobacterial Family Chromatiaceae.</title>
        <authorList>
            <person name="Aviles F.A."/>
            <person name="Meyer T.E."/>
            <person name="Kyndt J.A."/>
        </authorList>
    </citation>
    <scope>NUCLEOTIDE SEQUENCE [LARGE SCALE GENOMIC DNA]</scope>
    <source>
        <strain evidence="11">DSM 18266</strain>
    </source>
</reference>
<accession>A0A6P1DWY0</accession>
<keyword evidence="3 5" id="KW-0378">Hydrolase</keyword>
<dbReference type="InterPro" id="IPR054399">
    <property type="entry name" value="Fervidolysin-like_N_prodom"/>
</dbReference>
<dbReference type="PROSITE" id="PS00137">
    <property type="entry name" value="SUBTILASE_HIS"/>
    <property type="match status" value="1"/>
</dbReference>
<dbReference type="InterPro" id="IPR050131">
    <property type="entry name" value="Peptidase_S8_subtilisin-like"/>
</dbReference>
<protein>
    <submittedName>
        <fullName evidence="10">S8 family serine peptidase</fullName>
    </submittedName>
</protein>
<dbReference type="EMBL" id="JAAIJR010000087">
    <property type="protein sequence ID" value="NEX22189.1"/>
    <property type="molecule type" value="Genomic_DNA"/>
</dbReference>
<dbReference type="PANTHER" id="PTHR43806:SF11">
    <property type="entry name" value="CEREVISIN-RELATED"/>
    <property type="match status" value="1"/>
</dbReference>
<feature type="region of interest" description="Disordered" evidence="7">
    <location>
        <begin position="546"/>
        <end position="578"/>
    </location>
</feature>
<sequence length="578" mass="58844">MAGNAIAAPGKSKSREGRILVEPKAGLSTTEFDDILRGQGAHSVGRLRNLKVHEVEVPPQAEEAVAKALSHNPNIAFAEPDALVEPADVIPNDPKFSSAWHFPTIAAPAAWEDSQAAGILIAVLDTGVDSTHPDLADKLLPGWNAVDGSSDTADINGHGTAVAGTAAASTNNATGVASVAWAARLLPVRVTNSSDGYAYFSDIARALTWAADEGARVANISFGVSGSSTITSAANYMRSKGGVVVVAAGNDGTNSTLSDNPAMISVSATTSADVKASWSTYGNFVDVAAPGASILTTNRGGGYGSWNGTSFASPVTAGVVALIMAANPELTPDQVEAILEQSADDIGGTDWDIYYGDGRVNAAAAVSLALVTDSIDEIAPQVTLSDPSGGEPLSGQMVLQVEATDNIGVTEVVLLINGAEVASDASAPYEFSWDTTATPDGVVKVTAEAYDAAGNLGADSLTVEVANTVAEPDVTAPVVRFQSPTDGATVEKRVNVSVVASDDDAVASLKLYIDGRLVSVSSSDSISYNWNLRKVADGDHTLSALATDASGNEGQSSIAVSIGGASESEASNPGRGNK</sequence>
<feature type="active site" description="Charge relay system" evidence="5">
    <location>
        <position position="158"/>
    </location>
</feature>
<dbReference type="InterPro" id="IPR017315">
    <property type="entry name" value="Pep_S8A_subtilisin_pbac-2"/>
</dbReference>
<evidence type="ECO:0000256" key="5">
    <source>
        <dbReference type="PROSITE-ProRule" id="PRU01240"/>
    </source>
</evidence>
<evidence type="ECO:0000256" key="3">
    <source>
        <dbReference type="ARBA" id="ARBA00022801"/>
    </source>
</evidence>
<reference evidence="10 11" key="2">
    <citation type="submission" date="2020-02" db="EMBL/GenBank/DDBJ databases">
        <title>Genome sequences of Thiorhodococcus mannitoliphagus and Thiorhodococcus minor, purple sulfur photosynthetic bacteria in the gammaproteobacterial family, Chromatiaceae.</title>
        <authorList>
            <person name="Aviles F.A."/>
            <person name="Meyer T.E."/>
            <person name="Kyndt J.A."/>
        </authorList>
    </citation>
    <scope>NUCLEOTIDE SEQUENCE [LARGE SCALE GENOMIC DNA]</scope>
    <source>
        <strain evidence="10 11">DSM 18266</strain>
    </source>
</reference>
<feature type="domain" description="Peptidase S8/S53" evidence="8">
    <location>
        <begin position="117"/>
        <end position="358"/>
    </location>
</feature>
<evidence type="ECO:0000313" key="10">
    <source>
        <dbReference type="EMBL" id="NEX22189.1"/>
    </source>
</evidence>
<evidence type="ECO:0000259" key="8">
    <source>
        <dbReference type="Pfam" id="PF00082"/>
    </source>
</evidence>
<dbReference type="PANTHER" id="PTHR43806">
    <property type="entry name" value="PEPTIDASE S8"/>
    <property type="match status" value="1"/>
</dbReference>
<name>A0A6P1DWY0_9GAMM</name>
<gene>
    <name evidence="10" type="ORF">G3480_18080</name>
</gene>
<evidence type="ECO:0000256" key="6">
    <source>
        <dbReference type="RuleBase" id="RU003355"/>
    </source>
</evidence>
<comment type="caution">
    <text evidence="10">The sequence shown here is derived from an EMBL/GenBank/DDBJ whole genome shotgun (WGS) entry which is preliminary data.</text>
</comment>
<proteinExistence type="inferred from homology"/>
<keyword evidence="2 5" id="KW-0645">Protease</keyword>
<dbReference type="PROSITE" id="PS00138">
    <property type="entry name" value="SUBTILASE_SER"/>
    <property type="match status" value="1"/>
</dbReference>